<accession>A0AAN6T229</accession>
<dbReference type="InterPro" id="IPR047122">
    <property type="entry name" value="Trans-enoyl_RdTase-like"/>
</dbReference>
<evidence type="ECO:0000313" key="4">
    <source>
        <dbReference type="EMBL" id="KAK4101426.1"/>
    </source>
</evidence>
<dbReference type="AlphaFoldDB" id="A0AAN6T229"/>
<dbReference type="EMBL" id="MU863635">
    <property type="protein sequence ID" value="KAK4101426.1"/>
    <property type="molecule type" value="Genomic_DNA"/>
</dbReference>
<sequence length="365" mass="38032">MSDTVTTANLAAVLPSAGSDLVIQERAIPSPGPDEVLIRNHAIAVNPIDWKRQVLGLFIASYPTILGSDVSGVVEAVGFAVSSFKKGDRVLACAPVTVTGNPDHAAFQTYTVMPTSTVAKIPDALDFTQAATLPTSVGAATIALFDIFDLPLPPLATSTSNSTSTTTPAPPVGILVWSGASSVGKTTIQLARLAGLQVFASASPRHHAGLRALGAAEVVDYRPPSAVNDLVAAAERAGSVEIRYAVDPISSDETLPLVLDVLSRVNNKRTGNGNGTTKLAHLGRWPERVALPEGIEAVFVRGTAIWTERRDSAAGVFNELLSAWLEAGEVVPQTVRVVEGGLGGLQTALNRLKKGVSGEKLVVEL</sequence>
<dbReference type="SUPFAM" id="SSF51735">
    <property type="entry name" value="NAD(P)-binding Rossmann-fold domains"/>
    <property type="match status" value="1"/>
</dbReference>
<dbReference type="CDD" id="cd08249">
    <property type="entry name" value="enoyl_reductase_like"/>
    <property type="match status" value="1"/>
</dbReference>
<evidence type="ECO:0000256" key="2">
    <source>
        <dbReference type="ARBA" id="ARBA00023002"/>
    </source>
</evidence>
<dbReference type="SUPFAM" id="SSF50129">
    <property type="entry name" value="GroES-like"/>
    <property type="match status" value="1"/>
</dbReference>
<dbReference type="Pfam" id="PF08240">
    <property type="entry name" value="ADH_N"/>
    <property type="match status" value="1"/>
</dbReference>
<organism evidence="4 5">
    <name type="scientific">Parathielavia hyrcaniae</name>
    <dbReference type="NCBI Taxonomy" id="113614"/>
    <lineage>
        <taxon>Eukaryota</taxon>
        <taxon>Fungi</taxon>
        <taxon>Dikarya</taxon>
        <taxon>Ascomycota</taxon>
        <taxon>Pezizomycotina</taxon>
        <taxon>Sordariomycetes</taxon>
        <taxon>Sordariomycetidae</taxon>
        <taxon>Sordariales</taxon>
        <taxon>Chaetomiaceae</taxon>
        <taxon>Parathielavia</taxon>
    </lineage>
</organism>
<evidence type="ECO:0000259" key="3">
    <source>
        <dbReference type="SMART" id="SM00829"/>
    </source>
</evidence>
<keyword evidence="2" id="KW-0560">Oxidoreductase</keyword>
<dbReference type="GO" id="GO:0016651">
    <property type="term" value="F:oxidoreductase activity, acting on NAD(P)H"/>
    <property type="evidence" value="ECO:0007669"/>
    <property type="project" value="InterPro"/>
</dbReference>
<dbReference type="PANTHER" id="PTHR45348">
    <property type="entry name" value="HYPOTHETICAL OXIDOREDUCTASE (EUROFUNG)"/>
    <property type="match status" value="1"/>
</dbReference>
<reference evidence="4" key="1">
    <citation type="journal article" date="2023" name="Mol. Phylogenet. Evol.">
        <title>Genome-scale phylogeny and comparative genomics of the fungal order Sordariales.</title>
        <authorList>
            <person name="Hensen N."/>
            <person name="Bonometti L."/>
            <person name="Westerberg I."/>
            <person name="Brannstrom I.O."/>
            <person name="Guillou S."/>
            <person name="Cros-Aarteil S."/>
            <person name="Calhoun S."/>
            <person name="Haridas S."/>
            <person name="Kuo A."/>
            <person name="Mondo S."/>
            <person name="Pangilinan J."/>
            <person name="Riley R."/>
            <person name="LaButti K."/>
            <person name="Andreopoulos B."/>
            <person name="Lipzen A."/>
            <person name="Chen C."/>
            <person name="Yan M."/>
            <person name="Daum C."/>
            <person name="Ng V."/>
            <person name="Clum A."/>
            <person name="Steindorff A."/>
            <person name="Ohm R.A."/>
            <person name="Martin F."/>
            <person name="Silar P."/>
            <person name="Natvig D.O."/>
            <person name="Lalanne C."/>
            <person name="Gautier V."/>
            <person name="Ament-Velasquez S.L."/>
            <person name="Kruys A."/>
            <person name="Hutchinson M.I."/>
            <person name="Powell A.J."/>
            <person name="Barry K."/>
            <person name="Miller A.N."/>
            <person name="Grigoriev I.V."/>
            <person name="Debuchy R."/>
            <person name="Gladieux P."/>
            <person name="Hiltunen Thoren M."/>
            <person name="Johannesson H."/>
        </authorList>
    </citation>
    <scope>NUCLEOTIDE SEQUENCE</scope>
    <source>
        <strain evidence="4">CBS 757.83</strain>
    </source>
</reference>
<dbReference type="InterPro" id="IPR036291">
    <property type="entry name" value="NAD(P)-bd_dom_sf"/>
</dbReference>
<feature type="domain" description="Enoyl reductase (ER)" evidence="3">
    <location>
        <begin position="18"/>
        <end position="363"/>
    </location>
</feature>
<dbReference type="Gene3D" id="3.90.180.10">
    <property type="entry name" value="Medium-chain alcohol dehydrogenases, catalytic domain"/>
    <property type="match status" value="1"/>
</dbReference>
<evidence type="ECO:0000313" key="5">
    <source>
        <dbReference type="Proteomes" id="UP001305647"/>
    </source>
</evidence>
<keyword evidence="5" id="KW-1185">Reference proteome</keyword>
<dbReference type="SMART" id="SM00829">
    <property type="entry name" value="PKS_ER"/>
    <property type="match status" value="1"/>
</dbReference>
<dbReference type="InterPro" id="IPR020843">
    <property type="entry name" value="ER"/>
</dbReference>
<evidence type="ECO:0000256" key="1">
    <source>
        <dbReference type="ARBA" id="ARBA00008072"/>
    </source>
</evidence>
<reference evidence="4" key="2">
    <citation type="submission" date="2023-05" db="EMBL/GenBank/DDBJ databases">
        <authorList>
            <consortium name="Lawrence Berkeley National Laboratory"/>
            <person name="Steindorff A."/>
            <person name="Hensen N."/>
            <person name="Bonometti L."/>
            <person name="Westerberg I."/>
            <person name="Brannstrom I.O."/>
            <person name="Guillou S."/>
            <person name="Cros-Aarteil S."/>
            <person name="Calhoun S."/>
            <person name="Haridas S."/>
            <person name="Kuo A."/>
            <person name="Mondo S."/>
            <person name="Pangilinan J."/>
            <person name="Riley R."/>
            <person name="Labutti K."/>
            <person name="Andreopoulos B."/>
            <person name="Lipzen A."/>
            <person name="Chen C."/>
            <person name="Yanf M."/>
            <person name="Daum C."/>
            <person name="Ng V."/>
            <person name="Clum A."/>
            <person name="Ohm R."/>
            <person name="Martin F."/>
            <person name="Silar P."/>
            <person name="Natvig D."/>
            <person name="Lalanne C."/>
            <person name="Gautier V."/>
            <person name="Ament-Velasquez S.L."/>
            <person name="Kruys A."/>
            <person name="Hutchinson M.I."/>
            <person name="Powell A.J."/>
            <person name="Barry K."/>
            <person name="Miller A.N."/>
            <person name="Grigoriev I.V."/>
            <person name="Debuchy R."/>
            <person name="Gladieux P."/>
            <person name="Thoren M.H."/>
            <person name="Johannesson H."/>
        </authorList>
    </citation>
    <scope>NUCLEOTIDE SEQUENCE</scope>
    <source>
        <strain evidence="4">CBS 757.83</strain>
    </source>
</reference>
<name>A0AAN6T229_9PEZI</name>
<dbReference type="PANTHER" id="PTHR45348:SF2">
    <property type="entry name" value="ZINC-TYPE ALCOHOL DEHYDROGENASE-LIKE PROTEIN C2E1P3.01"/>
    <property type="match status" value="1"/>
</dbReference>
<comment type="caution">
    <text evidence="4">The sequence shown here is derived from an EMBL/GenBank/DDBJ whole genome shotgun (WGS) entry which is preliminary data.</text>
</comment>
<gene>
    <name evidence="4" type="ORF">N658DRAFT_425504</name>
</gene>
<proteinExistence type="inferred from homology"/>
<comment type="similarity">
    <text evidence="1">Belongs to the zinc-containing alcohol dehydrogenase family.</text>
</comment>
<dbReference type="Gene3D" id="3.40.50.720">
    <property type="entry name" value="NAD(P)-binding Rossmann-like Domain"/>
    <property type="match status" value="1"/>
</dbReference>
<dbReference type="InterPro" id="IPR011032">
    <property type="entry name" value="GroES-like_sf"/>
</dbReference>
<dbReference type="InterPro" id="IPR013154">
    <property type="entry name" value="ADH-like_N"/>
</dbReference>
<protein>
    <submittedName>
        <fullName evidence="4">GroES-like protein</fullName>
    </submittedName>
</protein>
<dbReference type="Proteomes" id="UP001305647">
    <property type="component" value="Unassembled WGS sequence"/>
</dbReference>